<keyword evidence="3" id="KW-1003">Cell membrane</keyword>
<keyword evidence="6 9" id="KW-1133">Transmembrane helix</keyword>
<comment type="similarity">
    <text evidence="8">Belongs to the TRAP transporter small permease family.</text>
</comment>
<dbReference type="GO" id="GO:0022857">
    <property type="term" value="F:transmembrane transporter activity"/>
    <property type="evidence" value="ECO:0007669"/>
    <property type="project" value="TreeGrafter"/>
</dbReference>
<dbReference type="AlphaFoldDB" id="A0A9X7P780"/>
<protein>
    <submittedName>
        <fullName evidence="11">2,3-diketo-L-gulonate TRAP transporter small permease protein YiaM</fullName>
    </submittedName>
</protein>
<dbReference type="GO" id="GO:0005886">
    <property type="term" value="C:plasma membrane"/>
    <property type="evidence" value="ECO:0007669"/>
    <property type="project" value="UniProtKB-SubCell"/>
</dbReference>
<feature type="transmembrane region" description="Helical" evidence="9">
    <location>
        <begin position="130"/>
        <end position="153"/>
    </location>
</feature>
<dbReference type="PANTHER" id="PTHR35011:SF2">
    <property type="entry name" value="2,3-DIKETO-L-GULONATE TRAP TRANSPORTER SMALL PERMEASE PROTEIN YIAM"/>
    <property type="match status" value="1"/>
</dbReference>
<dbReference type="GO" id="GO:0015740">
    <property type="term" value="P:C4-dicarboxylate transport"/>
    <property type="evidence" value="ECO:0007669"/>
    <property type="project" value="TreeGrafter"/>
</dbReference>
<feature type="transmembrane region" description="Helical" evidence="9">
    <location>
        <begin position="14"/>
        <end position="36"/>
    </location>
</feature>
<dbReference type="InterPro" id="IPR007387">
    <property type="entry name" value="TRAP_DctQ"/>
</dbReference>
<evidence type="ECO:0000259" key="10">
    <source>
        <dbReference type="Pfam" id="PF04290"/>
    </source>
</evidence>
<reference evidence="11 12" key="1">
    <citation type="submission" date="2018-03" db="EMBL/GenBank/DDBJ databases">
        <title>Genome sequence of Moorella stamsii DSM 26217.</title>
        <authorList>
            <person name="Poehlein A."/>
            <person name="Daniel R."/>
        </authorList>
    </citation>
    <scope>NUCLEOTIDE SEQUENCE [LARGE SCALE GENOMIC DNA]</scope>
    <source>
        <strain evidence="12">DSM 26217</strain>
    </source>
</reference>
<name>A0A9X7P780_9FIRM</name>
<accession>A0A9X7P780</accession>
<feature type="transmembrane region" description="Helical" evidence="9">
    <location>
        <begin position="90"/>
        <end position="110"/>
    </location>
</feature>
<dbReference type="RefSeq" id="WP_054935754.1">
    <property type="nucleotide sequence ID" value="NZ_PVXL01000025.1"/>
</dbReference>
<feature type="domain" description="Tripartite ATP-independent periplasmic transporters DctQ component" evidence="10">
    <location>
        <begin position="26"/>
        <end position="156"/>
    </location>
</feature>
<comment type="caution">
    <text evidence="11">The sequence shown here is derived from an EMBL/GenBank/DDBJ whole genome shotgun (WGS) entry which is preliminary data.</text>
</comment>
<keyword evidence="4" id="KW-0997">Cell inner membrane</keyword>
<evidence type="ECO:0000256" key="6">
    <source>
        <dbReference type="ARBA" id="ARBA00022989"/>
    </source>
</evidence>
<evidence type="ECO:0000256" key="4">
    <source>
        <dbReference type="ARBA" id="ARBA00022519"/>
    </source>
</evidence>
<dbReference type="Proteomes" id="UP000239430">
    <property type="component" value="Unassembled WGS sequence"/>
</dbReference>
<keyword evidence="12" id="KW-1185">Reference proteome</keyword>
<dbReference type="EMBL" id="PVXL01000025">
    <property type="protein sequence ID" value="PRR75638.1"/>
    <property type="molecule type" value="Genomic_DNA"/>
</dbReference>
<sequence length="163" mass="18365">MPYLNKAGQILDKLARWLVQITVAVMAITVTFQVIWRYFLRNPIIWAEELARYGLVWMTFIGAAVALKTGQLACVDLLVSKLPRRWQKGISLIVTIVNSLLLAFLLYYSIQMVNLPSVTNQKSPALRLPMNYVYLGIPLGMGLMLVQSLLQLVNSVIGNEVDK</sequence>
<evidence type="ECO:0000256" key="1">
    <source>
        <dbReference type="ARBA" id="ARBA00004429"/>
    </source>
</evidence>
<keyword evidence="7 9" id="KW-0472">Membrane</keyword>
<evidence type="ECO:0000256" key="9">
    <source>
        <dbReference type="SAM" id="Phobius"/>
    </source>
</evidence>
<feature type="transmembrane region" description="Helical" evidence="9">
    <location>
        <begin position="56"/>
        <end position="78"/>
    </location>
</feature>
<evidence type="ECO:0000313" key="11">
    <source>
        <dbReference type="EMBL" id="PRR75638.1"/>
    </source>
</evidence>
<evidence type="ECO:0000313" key="12">
    <source>
        <dbReference type="Proteomes" id="UP000239430"/>
    </source>
</evidence>
<evidence type="ECO:0000256" key="7">
    <source>
        <dbReference type="ARBA" id="ARBA00023136"/>
    </source>
</evidence>
<gene>
    <name evidence="11" type="primary">yiaM_1</name>
    <name evidence="11" type="ORF">MOST_08210</name>
</gene>
<evidence type="ECO:0000256" key="8">
    <source>
        <dbReference type="ARBA" id="ARBA00038436"/>
    </source>
</evidence>
<evidence type="ECO:0000256" key="3">
    <source>
        <dbReference type="ARBA" id="ARBA00022475"/>
    </source>
</evidence>
<keyword evidence="2" id="KW-0813">Transport</keyword>
<evidence type="ECO:0000256" key="2">
    <source>
        <dbReference type="ARBA" id="ARBA00022448"/>
    </source>
</evidence>
<comment type="subcellular location">
    <subcellularLocation>
        <location evidence="1">Cell inner membrane</location>
        <topology evidence="1">Multi-pass membrane protein</topology>
    </subcellularLocation>
</comment>
<dbReference type="PANTHER" id="PTHR35011">
    <property type="entry name" value="2,3-DIKETO-L-GULONATE TRAP TRANSPORTER SMALL PERMEASE PROTEIN YIAM"/>
    <property type="match status" value="1"/>
</dbReference>
<evidence type="ECO:0000256" key="5">
    <source>
        <dbReference type="ARBA" id="ARBA00022692"/>
    </source>
</evidence>
<organism evidence="11 12">
    <name type="scientific">Neomoorella stamsii</name>
    <dbReference type="NCBI Taxonomy" id="1266720"/>
    <lineage>
        <taxon>Bacteria</taxon>
        <taxon>Bacillati</taxon>
        <taxon>Bacillota</taxon>
        <taxon>Clostridia</taxon>
        <taxon>Neomoorellales</taxon>
        <taxon>Neomoorellaceae</taxon>
        <taxon>Neomoorella</taxon>
    </lineage>
</organism>
<keyword evidence="5 9" id="KW-0812">Transmembrane</keyword>
<dbReference type="InterPro" id="IPR055348">
    <property type="entry name" value="DctQ"/>
</dbReference>
<dbReference type="Pfam" id="PF04290">
    <property type="entry name" value="DctQ"/>
    <property type="match status" value="1"/>
</dbReference>
<proteinExistence type="inferred from homology"/>